<dbReference type="Pfam" id="PF07715">
    <property type="entry name" value="Plug"/>
    <property type="match status" value="1"/>
</dbReference>
<feature type="short sequence motif" description="TonB C-terminal box" evidence="15">
    <location>
        <begin position="717"/>
        <end position="734"/>
    </location>
</feature>
<keyword evidence="8" id="KW-0408">Iron</keyword>
<keyword evidence="3 14" id="KW-0813">Transport</keyword>
<dbReference type="PROSITE" id="PS52016">
    <property type="entry name" value="TONB_DEPENDENT_REC_3"/>
    <property type="match status" value="1"/>
</dbReference>
<feature type="chain" id="PRO_5015705695" evidence="17">
    <location>
        <begin position="40"/>
        <end position="734"/>
    </location>
</feature>
<evidence type="ECO:0000259" key="19">
    <source>
        <dbReference type="Pfam" id="PF07715"/>
    </source>
</evidence>
<dbReference type="Gene3D" id="2.170.130.10">
    <property type="entry name" value="TonB-dependent receptor, plug domain"/>
    <property type="match status" value="1"/>
</dbReference>
<evidence type="ECO:0000256" key="5">
    <source>
        <dbReference type="ARBA" id="ARBA00022496"/>
    </source>
</evidence>
<name>A0A2U1UD19_9GAMM</name>
<dbReference type="InterPro" id="IPR010105">
    <property type="entry name" value="TonB_sidphr_rcpt"/>
</dbReference>
<dbReference type="InterPro" id="IPR010917">
    <property type="entry name" value="TonB_rcpt_CS"/>
</dbReference>
<comment type="similarity">
    <text evidence="2 14 16">Belongs to the TonB-dependent receptor family.</text>
</comment>
<dbReference type="PANTHER" id="PTHR32552">
    <property type="entry name" value="FERRICHROME IRON RECEPTOR-RELATED"/>
    <property type="match status" value="1"/>
</dbReference>
<dbReference type="Gene3D" id="2.40.170.20">
    <property type="entry name" value="TonB-dependent receptor, beta-barrel domain"/>
    <property type="match status" value="1"/>
</dbReference>
<dbReference type="GO" id="GO:0015891">
    <property type="term" value="P:siderophore transport"/>
    <property type="evidence" value="ECO:0007669"/>
    <property type="project" value="InterPro"/>
</dbReference>
<evidence type="ECO:0000256" key="6">
    <source>
        <dbReference type="ARBA" id="ARBA00022692"/>
    </source>
</evidence>
<organism evidence="20 21">
    <name type="scientific">Brenneria corticis</name>
    <dbReference type="NCBI Taxonomy" id="2173106"/>
    <lineage>
        <taxon>Bacteria</taxon>
        <taxon>Pseudomonadati</taxon>
        <taxon>Pseudomonadota</taxon>
        <taxon>Gammaproteobacteria</taxon>
        <taxon>Enterobacterales</taxon>
        <taxon>Pectobacteriaceae</taxon>
        <taxon>Brenneria</taxon>
    </lineage>
</organism>
<keyword evidence="5" id="KW-0410">Iron transport</keyword>
<dbReference type="InterPro" id="IPR039426">
    <property type="entry name" value="TonB-dep_rcpt-like"/>
</dbReference>
<proteinExistence type="inferred from homology"/>
<dbReference type="InterPro" id="IPR012910">
    <property type="entry name" value="Plug_dom"/>
</dbReference>
<keyword evidence="9" id="KW-0406">Ion transport</keyword>
<dbReference type="PROSITE" id="PS01156">
    <property type="entry name" value="TONB_DEPENDENT_REC_2"/>
    <property type="match status" value="1"/>
</dbReference>
<dbReference type="AlphaFoldDB" id="A0A2U1UD19"/>
<dbReference type="InterPro" id="IPR036942">
    <property type="entry name" value="Beta-barrel_TonB_sf"/>
</dbReference>
<keyword evidence="21" id="KW-1185">Reference proteome</keyword>
<dbReference type="PANTHER" id="PTHR32552:SF74">
    <property type="entry name" value="HYDROXAMATE SIDEROPHORE RECEPTOR FHUE"/>
    <property type="match status" value="1"/>
</dbReference>
<keyword evidence="4 14" id="KW-1134">Transmembrane beta strand</keyword>
<feature type="signal peptide" evidence="17">
    <location>
        <begin position="1"/>
        <end position="39"/>
    </location>
</feature>
<dbReference type="NCBIfam" id="TIGR01783">
    <property type="entry name" value="TonB-siderophor"/>
    <property type="match status" value="1"/>
</dbReference>
<dbReference type="GO" id="GO:0015344">
    <property type="term" value="F:siderophore uptake transmembrane transporter activity"/>
    <property type="evidence" value="ECO:0007669"/>
    <property type="project" value="TreeGrafter"/>
</dbReference>
<evidence type="ECO:0000313" key="21">
    <source>
        <dbReference type="Proteomes" id="UP000296159"/>
    </source>
</evidence>
<evidence type="ECO:0000256" key="14">
    <source>
        <dbReference type="PROSITE-ProRule" id="PRU01360"/>
    </source>
</evidence>
<keyword evidence="7 17" id="KW-0732">Signal</keyword>
<evidence type="ECO:0000256" key="3">
    <source>
        <dbReference type="ARBA" id="ARBA00022448"/>
    </source>
</evidence>
<dbReference type="FunFam" id="2.170.130.10:FF:000010">
    <property type="entry name" value="Ferripyoverdine receptor"/>
    <property type="match status" value="1"/>
</dbReference>
<accession>A0A2U1UD19</accession>
<dbReference type="GO" id="GO:0009279">
    <property type="term" value="C:cell outer membrane"/>
    <property type="evidence" value="ECO:0007669"/>
    <property type="project" value="UniProtKB-SubCell"/>
</dbReference>
<feature type="domain" description="TonB-dependent receptor plug" evidence="19">
    <location>
        <begin position="90"/>
        <end position="188"/>
    </location>
</feature>
<dbReference type="Proteomes" id="UP000296159">
    <property type="component" value="Unassembled WGS sequence"/>
</dbReference>
<evidence type="ECO:0000256" key="11">
    <source>
        <dbReference type="ARBA" id="ARBA00023136"/>
    </source>
</evidence>
<evidence type="ECO:0000256" key="17">
    <source>
        <dbReference type="SAM" id="SignalP"/>
    </source>
</evidence>
<evidence type="ECO:0000256" key="10">
    <source>
        <dbReference type="ARBA" id="ARBA00023077"/>
    </source>
</evidence>
<feature type="domain" description="TonB-dependent receptor-like beta-barrel" evidence="18">
    <location>
        <begin position="263"/>
        <end position="702"/>
    </location>
</feature>
<comment type="subcellular location">
    <subcellularLocation>
        <location evidence="1 14">Cell outer membrane</location>
        <topology evidence="1 14">Multi-pass membrane protein</topology>
    </subcellularLocation>
</comment>
<keyword evidence="12 20" id="KW-0675">Receptor</keyword>
<dbReference type="EMBL" id="QDKH01000001">
    <property type="protein sequence ID" value="PWC19570.1"/>
    <property type="molecule type" value="Genomic_DNA"/>
</dbReference>
<evidence type="ECO:0000256" key="12">
    <source>
        <dbReference type="ARBA" id="ARBA00023170"/>
    </source>
</evidence>
<keyword evidence="11 14" id="KW-0472">Membrane</keyword>
<evidence type="ECO:0000259" key="18">
    <source>
        <dbReference type="Pfam" id="PF00593"/>
    </source>
</evidence>
<dbReference type="InterPro" id="IPR037066">
    <property type="entry name" value="Plug_dom_sf"/>
</dbReference>
<evidence type="ECO:0000256" key="7">
    <source>
        <dbReference type="ARBA" id="ARBA00022729"/>
    </source>
</evidence>
<evidence type="ECO:0000256" key="4">
    <source>
        <dbReference type="ARBA" id="ARBA00022452"/>
    </source>
</evidence>
<evidence type="ECO:0000313" key="20">
    <source>
        <dbReference type="EMBL" id="PWC19570.1"/>
    </source>
</evidence>
<gene>
    <name evidence="20" type="ORF">DDT56_00935</name>
</gene>
<evidence type="ECO:0000256" key="1">
    <source>
        <dbReference type="ARBA" id="ARBA00004571"/>
    </source>
</evidence>
<evidence type="ECO:0000256" key="2">
    <source>
        <dbReference type="ARBA" id="ARBA00009810"/>
    </source>
</evidence>
<keyword evidence="6 14" id="KW-0812">Transmembrane</keyword>
<dbReference type="SUPFAM" id="SSF56935">
    <property type="entry name" value="Porins"/>
    <property type="match status" value="1"/>
</dbReference>
<dbReference type="CDD" id="cd01347">
    <property type="entry name" value="ligand_gated_channel"/>
    <property type="match status" value="1"/>
</dbReference>
<dbReference type="GO" id="GO:0038023">
    <property type="term" value="F:signaling receptor activity"/>
    <property type="evidence" value="ECO:0007669"/>
    <property type="project" value="InterPro"/>
</dbReference>
<keyword evidence="13 14" id="KW-0998">Cell outer membrane</keyword>
<comment type="caution">
    <text evidence="20">The sequence shown here is derived from an EMBL/GenBank/DDBJ whole genome shotgun (WGS) entry which is preliminary data.</text>
</comment>
<dbReference type="Pfam" id="PF00593">
    <property type="entry name" value="TonB_dep_Rec_b-barrel"/>
    <property type="match status" value="1"/>
</dbReference>
<reference evidence="20 21" key="1">
    <citation type="submission" date="2018-04" db="EMBL/GenBank/DDBJ databases">
        <title>Brenneria corticis sp.nov.</title>
        <authorList>
            <person name="Li Y."/>
        </authorList>
    </citation>
    <scope>NUCLEOTIDE SEQUENCE [LARGE SCALE GENOMIC DNA]</scope>
    <source>
        <strain evidence="20 21">CFCC 11842</strain>
    </source>
</reference>
<evidence type="ECO:0000256" key="9">
    <source>
        <dbReference type="ARBA" id="ARBA00023065"/>
    </source>
</evidence>
<protein>
    <submittedName>
        <fullName evidence="20">TonB-dependent siderophore receptor</fullName>
    </submittedName>
</protein>
<dbReference type="InterPro" id="IPR000531">
    <property type="entry name" value="Beta-barrel_TonB"/>
</dbReference>
<evidence type="ECO:0000256" key="8">
    <source>
        <dbReference type="ARBA" id="ARBA00023004"/>
    </source>
</evidence>
<keyword evidence="10 16" id="KW-0798">TonB box</keyword>
<sequence length="734" mass="80863">MEIMTFSAIRHHRRSKTFRLSTTAMLVSGLLFGADAAFSATVSSTDTPSEEGNNAVTLKGITVWGQAPTEDTASYTAQDVTVASKLPTALKDIPQSVSVVTRQRIEDQNLTTLDDALQQVTGVTVTPNDTETSQYRSRGYSLNTTIDGVPVYNGLGGSEQFDLGIYDRVEVLRGPTALLSGSGDPGGVVNVVTKKPRDNFAVSGALSAGSWDNYRSEIDVTGPLNDSGTLRARAVGIWQDRDFFYDKTHQEKKVFYGVVEYDLTPDTTLSLTFADQINNIDAPYSGLPAYATGELLDVSRSLNPSPDWSWSNTHTQEYVAGLEQRFHNGWTLTGKFRYLNKDKAYKDTFVSSGVNPDTYTINYFYNRQYDYEYHRYALDVYAGGPFTLFGREHQALIGYNYDDFINEYAGNRLGGSRATDISLFDSSAVREYDVTPTNGSRTRTIQSGFYGQTRLKLLDPLTWVVGGRVSDFSIRSRNLYPSTPTAWRKGSSASGEVTPYTGLIYELTPQISVYGSFSEIFIPQDDERADGSTLDPRQGKQYETGIKGSFYDGALNASLALFRITDSNRAYEDPDNPDYYLAAGKVRSEGWEAEVSGSPLPGWDITAGYAFLHTRYLQDDTESGSFSLGEPKHSFKLWNHYRFAGGALDGLGVGGGLIAVSSYSGTRGNSDDRYQGGYALLNAAISYPINKNLTVSLNGENLTDRKYYSSVGGLNTYNTYGTPRNFTLSLRAKF</sequence>
<evidence type="ECO:0000256" key="15">
    <source>
        <dbReference type="PROSITE-ProRule" id="PRU10144"/>
    </source>
</evidence>
<evidence type="ECO:0000256" key="16">
    <source>
        <dbReference type="RuleBase" id="RU003357"/>
    </source>
</evidence>
<evidence type="ECO:0000256" key="13">
    <source>
        <dbReference type="ARBA" id="ARBA00023237"/>
    </source>
</evidence>